<feature type="domain" description="DNA-binding protein H-NS-like C-terminal" evidence="2">
    <location>
        <begin position="70"/>
        <end position="115"/>
    </location>
</feature>
<evidence type="ECO:0000313" key="3">
    <source>
        <dbReference type="EMBL" id="TNC46248.1"/>
    </source>
</evidence>
<protein>
    <submittedName>
        <fullName evidence="3">H-NS histone family protein</fullName>
    </submittedName>
</protein>
<dbReference type="AlphaFoldDB" id="A0A5C4MR73"/>
<keyword evidence="4" id="KW-1185">Reference proteome</keyword>
<reference evidence="3 4" key="1">
    <citation type="submission" date="2019-06" db="EMBL/GenBank/DDBJ databases">
        <title>YIM 131921 draft genome.</title>
        <authorList>
            <person name="Jiang L."/>
        </authorList>
    </citation>
    <scope>NUCLEOTIDE SEQUENCE [LARGE SCALE GENOMIC DNA]</scope>
    <source>
        <strain evidence="3 4">YIM 131921</strain>
    </source>
</reference>
<name>A0A5C4MR73_9RHOB</name>
<organism evidence="3 4">
    <name type="scientific">Rubellimicrobium rubrum</name>
    <dbReference type="NCBI Taxonomy" id="2585369"/>
    <lineage>
        <taxon>Bacteria</taxon>
        <taxon>Pseudomonadati</taxon>
        <taxon>Pseudomonadota</taxon>
        <taxon>Alphaproteobacteria</taxon>
        <taxon>Rhodobacterales</taxon>
        <taxon>Roseobacteraceae</taxon>
        <taxon>Rubellimicrobium</taxon>
    </lineage>
</organism>
<dbReference type="SMART" id="SM00528">
    <property type="entry name" value="HNS"/>
    <property type="match status" value="1"/>
</dbReference>
<dbReference type="GO" id="GO:0003677">
    <property type="term" value="F:DNA binding"/>
    <property type="evidence" value="ECO:0007669"/>
    <property type="project" value="InterPro"/>
</dbReference>
<dbReference type="EMBL" id="VDFU01000038">
    <property type="protein sequence ID" value="TNC46248.1"/>
    <property type="molecule type" value="Genomic_DNA"/>
</dbReference>
<evidence type="ECO:0000259" key="2">
    <source>
        <dbReference type="SMART" id="SM00528"/>
    </source>
</evidence>
<evidence type="ECO:0000313" key="4">
    <source>
        <dbReference type="Proteomes" id="UP000305887"/>
    </source>
</evidence>
<dbReference type="InterPro" id="IPR037150">
    <property type="entry name" value="H-NS_C_dom_sf"/>
</dbReference>
<gene>
    <name evidence="3" type="ORF">FHG66_19080</name>
</gene>
<dbReference type="Proteomes" id="UP000305887">
    <property type="component" value="Unassembled WGS sequence"/>
</dbReference>
<dbReference type="OrthoDB" id="5297879at2"/>
<evidence type="ECO:0000256" key="1">
    <source>
        <dbReference type="SAM" id="MobiDB-lite"/>
    </source>
</evidence>
<comment type="caution">
    <text evidence="3">The sequence shown here is derived from an EMBL/GenBank/DDBJ whole genome shotgun (WGS) entry which is preliminary data.</text>
</comment>
<feature type="region of interest" description="Disordered" evidence="1">
    <location>
        <begin position="1"/>
        <end position="27"/>
    </location>
</feature>
<sequence length="118" mass="12967">MRLRRAQPERPPMPHRPPLSSRSAPELKRVKTMVEPAIDVGPERLNSGGDAALAKWGFSLQDLKPSRPSVLAGTKVPAKYRDPSNAANVWSGRGRAPSWFTEALQAGLSPEDMLIRTE</sequence>
<dbReference type="Pfam" id="PF00816">
    <property type="entry name" value="Histone_HNS"/>
    <property type="match status" value="1"/>
</dbReference>
<accession>A0A5C4MR73</accession>
<dbReference type="InterPro" id="IPR027444">
    <property type="entry name" value="H-NS_C_dom"/>
</dbReference>
<dbReference type="Gene3D" id="4.10.430.10">
    <property type="entry name" value="Histone-like protein H-NS, C-terminal domain"/>
    <property type="match status" value="1"/>
</dbReference>
<proteinExistence type="predicted"/>
<dbReference type="SUPFAM" id="SSF81273">
    <property type="entry name" value="H-NS histone-like proteins"/>
    <property type="match status" value="1"/>
</dbReference>